<dbReference type="Proteomes" id="UP000249185">
    <property type="component" value="Unassembled WGS sequence"/>
</dbReference>
<dbReference type="EMBL" id="QFPW01000027">
    <property type="protein sequence ID" value="PZQ46289.1"/>
    <property type="molecule type" value="Genomic_DNA"/>
</dbReference>
<feature type="transmembrane region" description="Helical" evidence="1">
    <location>
        <begin position="20"/>
        <end position="37"/>
    </location>
</feature>
<keyword evidence="1" id="KW-0472">Membrane</keyword>
<proteinExistence type="predicted"/>
<feature type="transmembrane region" description="Helical" evidence="1">
    <location>
        <begin position="49"/>
        <end position="69"/>
    </location>
</feature>
<feature type="transmembrane region" description="Helical" evidence="1">
    <location>
        <begin position="81"/>
        <end position="104"/>
    </location>
</feature>
<dbReference type="AlphaFoldDB" id="A0A2W5N1J0"/>
<gene>
    <name evidence="2" type="ORF">DI556_20655</name>
</gene>
<keyword evidence="1" id="KW-1133">Transmembrane helix</keyword>
<feature type="transmembrane region" description="Helical" evidence="1">
    <location>
        <begin position="124"/>
        <end position="147"/>
    </location>
</feature>
<organism evidence="2 3">
    <name type="scientific">Rhodovulum sulfidophilum</name>
    <name type="common">Rhodobacter sulfidophilus</name>
    <dbReference type="NCBI Taxonomy" id="35806"/>
    <lineage>
        <taxon>Bacteria</taxon>
        <taxon>Pseudomonadati</taxon>
        <taxon>Pseudomonadota</taxon>
        <taxon>Alphaproteobacteria</taxon>
        <taxon>Rhodobacterales</taxon>
        <taxon>Paracoccaceae</taxon>
        <taxon>Rhodovulum</taxon>
    </lineage>
</organism>
<evidence type="ECO:0000313" key="2">
    <source>
        <dbReference type="EMBL" id="PZQ46289.1"/>
    </source>
</evidence>
<evidence type="ECO:0000256" key="1">
    <source>
        <dbReference type="SAM" id="Phobius"/>
    </source>
</evidence>
<comment type="caution">
    <text evidence="2">The sequence shown here is derived from an EMBL/GenBank/DDBJ whole genome shotgun (WGS) entry which is preliminary data.</text>
</comment>
<reference evidence="2 3" key="1">
    <citation type="submission" date="2017-08" db="EMBL/GenBank/DDBJ databases">
        <title>Infants hospitalized years apart are colonized by the same room-sourced microbial strains.</title>
        <authorList>
            <person name="Brooks B."/>
            <person name="Olm M.R."/>
            <person name="Firek B.A."/>
            <person name="Baker R."/>
            <person name="Thomas B.C."/>
            <person name="Morowitz M.J."/>
            <person name="Banfield J.F."/>
        </authorList>
    </citation>
    <scope>NUCLEOTIDE SEQUENCE [LARGE SCALE GENOMIC DNA]</scope>
    <source>
        <strain evidence="2">S2_005_002_R2_34</strain>
    </source>
</reference>
<protein>
    <submittedName>
        <fullName evidence="2">Uncharacterized protein</fullName>
    </submittedName>
</protein>
<evidence type="ECO:0000313" key="3">
    <source>
        <dbReference type="Proteomes" id="UP000249185"/>
    </source>
</evidence>
<keyword evidence="1" id="KW-0812">Transmembrane</keyword>
<accession>A0A2W5N1J0</accession>
<sequence length="179" mass="19611">MTAAARPSLRQRAAHEMRQFAIMFLYLWALFGLFVLNETIVERSHGSAVVMQGFAVLNALVLAKVMLIAELLEVGRLTRRWPLLATIVVEAAFYTVIFLAVHVLERVLVGRFHGETVSASMPSFGGGGLAGLLIVAAITFVSLLPFFTFKHVARAIGPERLRAILLGRPAAATRKEDPE</sequence>
<name>A0A2W5N1J0_RHOSU</name>